<gene>
    <name evidence="3" type="ORF">L544_2243</name>
</gene>
<feature type="chain" id="PRO_5046656509" description="Lipoprotein" evidence="2">
    <location>
        <begin position="29"/>
        <end position="51"/>
    </location>
</feature>
<organism evidence="3 4">
    <name type="scientific">Bordetella hinzii OH87 BAL007II</name>
    <dbReference type="NCBI Taxonomy" id="1331262"/>
    <lineage>
        <taxon>Bacteria</taxon>
        <taxon>Pseudomonadati</taxon>
        <taxon>Pseudomonadota</taxon>
        <taxon>Betaproteobacteria</taxon>
        <taxon>Burkholderiales</taxon>
        <taxon>Alcaligenaceae</taxon>
        <taxon>Bordetella</taxon>
    </lineage>
</organism>
<protein>
    <recommendedName>
        <fullName evidence="5">Lipoprotein</fullName>
    </recommendedName>
</protein>
<comment type="caution">
    <text evidence="3">The sequence shown here is derived from an EMBL/GenBank/DDBJ whole genome shotgun (WGS) entry which is preliminary data.</text>
</comment>
<evidence type="ECO:0008006" key="5">
    <source>
        <dbReference type="Google" id="ProtNLM"/>
    </source>
</evidence>
<sequence length="51" mass="5224">MTSLSLSRLAAALVLTGLLAACSSSDHDDDTSPETPTQPTQPASPQLRCAP</sequence>
<keyword evidence="2" id="KW-0732">Signal</keyword>
<feature type="compositionally biased region" description="Low complexity" evidence="1">
    <location>
        <begin position="33"/>
        <end position="51"/>
    </location>
</feature>
<proteinExistence type="predicted"/>
<dbReference type="GeneID" id="92997590"/>
<evidence type="ECO:0000256" key="1">
    <source>
        <dbReference type="SAM" id="MobiDB-lite"/>
    </source>
</evidence>
<accession>A0ABR4R4H5</accession>
<evidence type="ECO:0000313" key="3">
    <source>
        <dbReference type="EMBL" id="KCB24344.1"/>
    </source>
</evidence>
<dbReference type="RefSeq" id="WP_164725166.1">
    <property type="nucleotide sequence ID" value="NZ_JHEM01000014.1"/>
</dbReference>
<keyword evidence="4" id="KW-1185">Reference proteome</keyword>
<feature type="region of interest" description="Disordered" evidence="1">
    <location>
        <begin position="23"/>
        <end position="51"/>
    </location>
</feature>
<reference evidence="3 4" key="1">
    <citation type="submission" date="2014-03" db="EMBL/GenBank/DDBJ databases">
        <title>Genome sequence of Bordetella hinzii.</title>
        <authorList>
            <person name="Register K."/>
            <person name="Harvill E."/>
            <person name="Goodfield L.L."/>
            <person name="Ivanov Y.V."/>
            <person name="Meyer J.A."/>
            <person name="Muse S.J."/>
            <person name="Jacobs N."/>
            <person name="Bendor L."/>
            <person name="Smallridge W.E."/>
            <person name="Brinkac L.M."/>
            <person name="Sanka R."/>
            <person name="Kim M."/>
            <person name="Losada L."/>
        </authorList>
    </citation>
    <scope>NUCLEOTIDE SEQUENCE [LARGE SCALE GENOMIC DNA]</scope>
    <source>
        <strain evidence="3 4">OH87 BAL007II</strain>
    </source>
</reference>
<dbReference type="Proteomes" id="UP000025748">
    <property type="component" value="Unassembled WGS sequence"/>
</dbReference>
<evidence type="ECO:0000256" key="2">
    <source>
        <dbReference type="SAM" id="SignalP"/>
    </source>
</evidence>
<dbReference type="EMBL" id="JHEM01000014">
    <property type="protein sequence ID" value="KCB24344.1"/>
    <property type="molecule type" value="Genomic_DNA"/>
</dbReference>
<evidence type="ECO:0000313" key="4">
    <source>
        <dbReference type="Proteomes" id="UP000025748"/>
    </source>
</evidence>
<feature type="signal peptide" evidence="2">
    <location>
        <begin position="1"/>
        <end position="28"/>
    </location>
</feature>
<name>A0ABR4R4H5_9BORD</name>